<evidence type="ECO:0000256" key="2">
    <source>
        <dbReference type="ARBA" id="ARBA00022737"/>
    </source>
</evidence>
<accession>A0A8J2PP87</accession>
<dbReference type="PROSITE" id="PS00028">
    <property type="entry name" value="ZINC_FINGER_C2H2_1"/>
    <property type="match status" value="3"/>
</dbReference>
<gene>
    <name evidence="8" type="ORF">AFUS01_LOCUS47603</name>
</gene>
<dbReference type="PANTHER" id="PTHR23235:SF120">
    <property type="entry name" value="KRUPPEL-LIKE FACTOR 15"/>
    <property type="match status" value="1"/>
</dbReference>
<name>A0A8J2PP87_9HEXA</name>
<reference evidence="8" key="1">
    <citation type="submission" date="2021-06" db="EMBL/GenBank/DDBJ databases">
        <authorList>
            <person name="Hodson N. C."/>
            <person name="Mongue J. A."/>
            <person name="Jaron S. K."/>
        </authorList>
    </citation>
    <scope>NUCLEOTIDE SEQUENCE</scope>
</reference>
<evidence type="ECO:0000256" key="6">
    <source>
        <dbReference type="SAM" id="MobiDB-lite"/>
    </source>
</evidence>
<dbReference type="Proteomes" id="UP000708208">
    <property type="component" value="Unassembled WGS sequence"/>
</dbReference>
<proteinExistence type="predicted"/>
<dbReference type="InterPro" id="IPR013087">
    <property type="entry name" value="Znf_C2H2_type"/>
</dbReference>
<feature type="compositionally biased region" description="Polar residues" evidence="6">
    <location>
        <begin position="321"/>
        <end position="331"/>
    </location>
</feature>
<evidence type="ECO:0000313" key="9">
    <source>
        <dbReference type="Proteomes" id="UP000708208"/>
    </source>
</evidence>
<feature type="domain" description="C2H2-type" evidence="7">
    <location>
        <begin position="198"/>
        <end position="226"/>
    </location>
</feature>
<feature type="domain" description="C2H2-type" evidence="7">
    <location>
        <begin position="227"/>
        <end position="254"/>
    </location>
</feature>
<keyword evidence="4" id="KW-0862">Zinc</keyword>
<organism evidence="8 9">
    <name type="scientific">Allacma fusca</name>
    <dbReference type="NCBI Taxonomy" id="39272"/>
    <lineage>
        <taxon>Eukaryota</taxon>
        <taxon>Metazoa</taxon>
        <taxon>Ecdysozoa</taxon>
        <taxon>Arthropoda</taxon>
        <taxon>Hexapoda</taxon>
        <taxon>Collembola</taxon>
        <taxon>Symphypleona</taxon>
        <taxon>Sminthuridae</taxon>
        <taxon>Allacma</taxon>
    </lineage>
</organism>
<feature type="region of interest" description="Disordered" evidence="6">
    <location>
        <begin position="283"/>
        <end position="331"/>
    </location>
</feature>
<dbReference type="GO" id="GO:0000981">
    <property type="term" value="F:DNA-binding transcription factor activity, RNA polymerase II-specific"/>
    <property type="evidence" value="ECO:0007669"/>
    <property type="project" value="TreeGrafter"/>
</dbReference>
<dbReference type="Pfam" id="PF00096">
    <property type="entry name" value="zf-C2H2"/>
    <property type="match status" value="2"/>
</dbReference>
<keyword evidence="2" id="KW-0677">Repeat</keyword>
<dbReference type="AlphaFoldDB" id="A0A8J2PP87"/>
<feature type="domain" description="C2H2-type" evidence="7">
    <location>
        <begin position="255"/>
        <end position="284"/>
    </location>
</feature>
<protein>
    <recommendedName>
        <fullName evidence="7">C2H2-type domain-containing protein</fullName>
    </recommendedName>
</protein>
<dbReference type="GO" id="GO:0008270">
    <property type="term" value="F:zinc ion binding"/>
    <property type="evidence" value="ECO:0007669"/>
    <property type="project" value="UniProtKB-KW"/>
</dbReference>
<dbReference type="PANTHER" id="PTHR23235">
    <property type="entry name" value="KRUEPPEL-LIKE TRANSCRIPTION FACTOR"/>
    <property type="match status" value="1"/>
</dbReference>
<evidence type="ECO:0000313" key="8">
    <source>
        <dbReference type="EMBL" id="CAG7838663.1"/>
    </source>
</evidence>
<keyword evidence="3 5" id="KW-0863">Zinc-finger</keyword>
<keyword evidence="1" id="KW-0479">Metal-binding</keyword>
<dbReference type="FunFam" id="3.30.160.60:FF:000303">
    <property type="entry name" value="Zinc finger protein 41"/>
    <property type="match status" value="1"/>
</dbReference>
<evidence type="ECO:0000256" key="1">
    <source>
        <dbReference type="ARBA" id="ARBA00022723"/>
    </source>
</evidence>
<dbReference type="SMART" id="SM00355">
    <property type="entry name" value="ZnF_C2H2"/>
    <property type="match status" value="3"/>
</dbReference>
<evidence type="ECO:0000256" key="4">
    <source>
        <dbReference type="ARBA" id="ARBA00022833"/>
    </source>
</evidence>
<dbReference type="GO" id="GO:0000978">
    <property type="term" value="F:RNA polymerase II cis-regulatory region sequence-specific DNA binding"/>
    <property type="evidence" value="ECO:0007669"/>
    <property type="project" value="TreeGrafter"/>
</dbReference>
<sequence>PVLVAVYCWDSKVLRARMETTLQSSLLEELNPSSGLMEAIQDSIFKAIESMELAANNTNNYQTIIKHEPIAFTNELMVNSGVIPSHPPVSEDLPLQLLPSEETETENYSYEILTPVQIFWPEPDLNDSSQTSGLCSTSLSDTYLACDNSSTSSSHLEEVVQGDFQQEMILEESSSLPETSHVTSESSSEEAKNKKKLHKCEICSKAFAQAYRLRTHISTVHLGTKPYQCNICSRAFARKSYLQQHGQVHAETKKFRCDLCQTAYARMADYKKHCRKTSHVEKLKGGKGTLDENNSRISHDQEESFGIQDSTDSLMDEHTDNFVNAENSLQD</sequence>
<keyword evidence="9" id="KW-1185">Reference proteome</keyword>
<evidence type="ECO:0000259" key="7">
    <source>
        <dbReference type="PROSITE" id="PS50157"/>
    </source>
</evidence>
<evidence type="ECO:0000256" key="3">
    <source>
        <dbReference type="ARBA" id="ARBA00022771"/>
    </source>
</evidence>
<feature type="compositionally biased region" description="Basic and acidic residues" evidence="6">
    <location>
        <begin position="283"/>
        <end position="302"/>
    </location>
</feature>
<dbReference type="OrthoDB" id="6077919at2759"/>
<feature type="non-terminal residue" evidence="8">
    <location>
        <position position="1"/>
    </location>
</feature>
<comment type="caution">
    <text evidence="8">The sequence shown here is derived from an EMBL/GenBank/DDBJ whole genome shotgun (WGS) entry which is preliminary data.</text>
</comment>
<dbReference type="PROSITE" id="PS50157">
    <property type="entry name" value="ZINC_FINGER_C2H2_2"/>
    <property type="match status" value="3"/>
</dbReference>
<evidence type="ECO:0000256" key="5">
    <source>
        <dbReference type="PROSITE-ProRule" id="PRU00042"/>
    </source>
</evidence>
<dbReference type="EMBL" id="CAJVCH010571836">
    <property type="protein sequence ID" value="CAG7838663.1"/>
    <property type="molecule type" value="Genomic_DNA"/>
</dbReference>